<reference evidence="2 3" key="1">
    <citation type="journal article" date="2021" name="Elife">
        <title>Chloroplast acquisition without the gene transfer in kleptoplastic sea slugs, Plakobranchus ocellatus.</title>
        <authorList>
            <person name="Maeda T."/>
            <person name="Takahashi S."/>
            <person name="Yoshida T."/>
            <person name="Shimamura S."/>
            <person name="Takaki Y."/>
            <person name="Nagai Y."/>
            <person name="Toyoda A."/>
            <person name="Suzuki Y."/>
            <person name="Arimoto A."/>
            <person name="Ishii H."/>
            <person name="Satoh N."/>
            <person name="Nishiyama T."/>
            <person name="Hasebe M."/>
            <person name="Maruyama T."/>
            <person name="Minagawa J."/>
            <person name="Obokata J."/>
            <person name="Shigenobu S."/>
        </authorList>
    </citation>
    <scope>NUCLEOTIDE SEQUENCE [LARGE SCALE GENOMIC DNA]</scope>
</reference>
<dbReference type="AlphaFoldDB" id="A0AAV3ZTY2"/>
<evidence type="ECO:0000313" key="3">
    <source>
        <dbReference type="Proteomes" id="UP000735302"/>
    </source>
</evidence>
<feature type="compositionally biased region" description="Polar residues" evidence="1">
    <location>
        <begin position="13"/>
        <end position="26"/>
    </location>
</feature>
<comment type="caution">
    <text evidence="2">The sequence shown here is derived from an EMBL/GenBank/DDBJ whole genome shotgun (WGS) entry which is preliminary data.</text>
</comment>
<evidence type="ECO:0000256" key="1">
    <source>
        <dbReference type="SAM" id="MobiDB-lite"/>
    </source>
</evidence>
<protein>
    <submittedName>
        <fullName evidence="2">Uncharacterized protein</fullName>
    </submittedName>
</protein>
<proteinExistence type="predicted"/>
<dbReference type="Proteomes" id="UP000735302">
    <property type="component" value="Unassembled WGS sequence"/>
</dbReference>
<keyword evidence="3" id="KW-1185">Reference proteome</keyword>
<name>A0AAV3ZTY2_9GAST</name>
<accession>A0AAV3ZTY2</accession>
<sequence>MARVFCGERGSTEDTLSNMPNTNQQTDLSRVNATPGVSEGYRITSGAYSSNGSYASYVDQSEIISPVSPKGGFTNGSGIDLSAGSSGGHTRLPWIYQSANSSSGYKRPVPFTIDQSAGSATGYVRPYAIGQSVLSSEGYDVPSKIDQLAGSSGGYAKMTFKTGKYDVPQLGQTEIPNFYRAMKMRKSGK</sequence>
<evidence type="ECO:0000313" key="2">
    <source>
        <dbReference type="EMBL" id="GFN98001.1"/>
    </source>
</evidence>
<gene>
    <name evidence="2" type="ORF">PoB_002450700</name>
</gene>
<dbReference type="EMBL" id="BLXT01002831">
    <property type="protein sequence ID" value="GFN98001.1"/>
    <property type="molecule type" value="Genomic_DNA"/>
</dbReference>
<organism evidence="2 3">
    <name type="scientific">Plakobranchus ocellatus</name>
    <dbReference type="NCBI Taxonomy" id="259542"/>
    <lineage>
        <taxon>Eukaryota</taxon>
        <taxon>Metazoa</taxon>
        <taxon>Spiralia</taxon>
        <taxon>Lophotrochozoa</taxon>
        <taxon>Mollusca</taxon>
        <taxon>Gastropoda</taxon>
        <taxon>Heterobranchia</taxon>
        <taxon>Euthyneura</taxon>
        <taxon>Panpulmonata</taxon>
        <taxon>Sacoglossa</taxon>
        <taxon>Placobranchoidea</taxon>
        <taxon>Plakobranchidae</taxon>
        <taxon>Plakobranchus</taxon>
    </lineage>
</organism>
<feature type="region of interest" description="Disordered" evidence="1">
    <location>
        <begin position="1"/>
        <end position="26"/>
    </location>
</feature>